<evidence type="ECO:0000313" key="2">
    <source>
        <dbReference type="EMBL" id="KAF2789720.1"/>
    </source>
</evidence>
<keyword evidence="1" id="KW-0472">Membrane</keyword>
<keyword evidence="1" id="KW-0812">Transmembrane</keyword>
<feature type="transmembrane region" description="Helical" evidence="1">
    <location>
        <begin position="102"/>
        <end position="127"/>
    </location>
</feature>
<dbReference type="Proteomes" id="UP000799757">
    <property type="component" value="Unassembled WGS sequence"/>
</dbReference>
<accession>A0A6A6WZR0</accession>
<gene>
    <name evidence="2" type="ORF">K505DRAFT_341031</name>
</gene>
<evidence type="ECO:0000256" key="1">
    <source>
        <dbReference type="SAM" id="Phobius"/>
    </source>
</evidence>
<feature type="transmembrane region" description="Helical" evidence="1">
    <location>
        <begin position="71"/>
        <end position="90"/>
    </location>
</feature>
<keyword evidence="3" id="KW-1185">Reference proteome</keyword>
<feature type="transmembrane region" description="Helical" evidence="1">
    <location>
        <begin position="162"/>
        <end position="181"/>
    </location>
</feature>
<reference evidence="2" key="1">
    <citation type="journal article" date="2020" name="Stud. Mycol.">
        <title>101 Dothideomycetes genomes: a test case for predicting lifestyles and emergence of pathogens.</title>
        <authorList>
            <person name="Haridas S."/>
            <person name="Albert R."/>
            <person name="Binder M."/>
            <person name="Bloem J."/>
            <person name="Labutti K."/>
            <person name="Salamov A."/>
            <person name="Andreopoulos B."/>
            <person name="Baker S."/>
            <person name="Barry K."/>
            <person name="Bills G."/>
            <person name="Bluhm B."/>
            <person name="Cannon C."/>
            <person name="Castanera R."/>
            <person name="Culley D."/>
            <person name="Daum C."/>
            <person name="Ezra D."/>
            <person name="Gonzalez J."/>
            <person name="Henrissat B."/>
            <person name="Kuo A."/>
            <person name="Liang C."/>
            <person name="Lipzen A."/>
            <person name="Lutzoni F."/>
            <person name="Magnuson J."/>
            <person name="Mondo S."/>
            <person name="Nolan M."/>
            <person name="Ohm R."/>
            <person name="Pangilinan J."/>
            <person name="Park H.-J."/>
            <person name="Ramirez L."/>
            <person name="Alfaro M."/>
            <person name="Sun H."/>
            <person name="Tritt A."/>
            <person name="Yoshinaga Y."/>
            <person name="Zwiers L.-H."/>
            <person name="Turgeon B."/>
            <person name="Goodwin S."/>
            <person name="Spatafora J."/>
            <person name="Crous P."/>
            <person name="Grigoriev I."/>
        </authorList>
    </citation>
    <scope>NUCLEOTIDE SEQUENCE</scope>
    <source>
        <strain evidence="2">CBS 109.77</strain>
    </source>
</reference>
<protein>
    <submittedName>
        <fullName evidence="2">Uncharacterized protein</fullName>
    </submittedName>
</protein>
<name>A0A6A6WZR0_9PLEO</name>
<feature type="transmembrane region" description="Helical" evidence="1">
    <location>
        <begin position="6"/>
        <end position="29"/>
    </location>
</feature>
<dbReference type="OrthoDB" id="3779192at2759"/>
<keyword evidence="1" id="KW-1133">Transmembrane helix</keyword>
<sequence>MGLGKAVWVALRVLGVVVAAAGIGLGAWALHTILDIKIRGTVVLGVLFLEADKEILWRRFFDAAIGSQMRIWVAISGASFSFLAGIFLVLSMKIDRLKLTHYALIPLEFLSMFAMAAAFGASLSFAIKLDSACIRLDTSSSPDLSAFKTLCPLSKGYSIGNGTGGFLIAVTSLIALLTVCARSRAPESCSFEPTASGLGMGHGYEAVVPTMSRTTIPTIYDPLKPVPGTPRRPLREDEIGLVKKGAVMGVRDSIDGSQRRSMEAEISGPLGLQKPEVVKNIRAKRPWSEMPKREAVE</sequence>
<dbReference type="AlphaFoldDB" id="A0A6A6WZR0"/>
<organism evidence="2 3">
    <name type="scientific">Melanomma pulvis-pyrius CBS 109.77</name>
    <dbReference type="NCBI Taxonomy" id="1314802"/>
    <lineage>
        <taxon>Eukaryota</taxon>
        <taxon>Fungi</taxon>
        <taxon>Dikarya</taxon>
        <taxon>Ascomycota</taxon>
        <taxon>Pezizomycotina</taxon>
        <taxon>Dothideomycetes</taxon>
        <taxon>Pleosporomycetidae</taxon>
        <taxon>Pleosporales</taxon>
        <taxon>Melanommataceae</taxon>
        <taxon>Melanomma</taxon>
    </lineage>
</organism>
<evidence type="ECO:0000313" key="3">
    <source>
        <dbReference type="Proteomes" id="UP000799757"/>
    </source>
</evidence>
<proteinExistence type="predicted"/>
<dbReference type="EMBL" id="MU002118">
    <property type="protein sequence ID" value="KAF2789720.1"/>
    <property type="molecule type" value="Genomic_DNA"/>
</dbReference>